<sequence length="110" mass="12360">MSPGRVGGERRREKQQQQERVDRRTRGCEAAGAKRSARVWVRRRGRGAAGTTVRSSPTPLVSPLSSLQSPHRHNASPKRVFPDPNVMSCHIVIVLEDALHKIEETDPVYR</sequence>
<evidence type="ECO:0000256" key="1">
    <source>
        <dbReference type="SAM" id="MobiDB-lite"/>
    </source>
</evidence>
<reference evidence="3" key="1">
    <citation type="submission" date="2024-04" db="EMBL/GenBank/DDBJ databases">
        <title>Salinicola lusitanus LLJ914,a marine bacterium isolated from the Okinawa Trough.</title>
        <authorList>
            <person name="Li J."/>
        </authorList>
    </citation>
    <scope>NUCLEOTIDE SEQUENCE [LARGE SCALE GENOMIC DNA]</scope>
</reference>
<gene>
    <name evidence="2" type="ORF">WMY93_017003</name>
</gene>
<dbReference type="EMBL" id="JBBPFD010000012">
    <property type="protein sequence ID" value="KAK7904396.1"/>
    <property type="molecule type" value="Genomic_DNA"/>
</dbReference>
<evidence type="ECO:0000313" key="2">
    <source>
        <dbReference type="EMBL" id="KAK7904396.1"/>
    </source>
</evidence>
<feature type="compositionally biased region" description="Basic residues" evidence="1">
    <location>
        <begin position="35"/>
        <end position="46"/>
    </location>
</feature>
<proteinExistence type="predicted"/>
<comment type="caution">
    <text evidence="2">The sequence shown here is derived from an EMBL/GenBank/DDBJ whole genome shotgun (WGS) entry which is preliminary data.</text>
</comment>
<protein>
    <submittedName>
        <fullName evidence="2">Uncharacterized protein</fullName>
    </submittedName>
</protein>
<name>A0AAW0NME7_9GOBI</name>
<feature type="compositionally biased region" description="Basic and acidic residues" evidence="1">
    <location>
        <begin position="7"/>
        <end position="27"/>
    </location>
</feature>
<organism evidence="2 3">
    <name type="scientific">Mugilogobius chulae</name>
    <name type="common">yellowstripe goby</name>
    <dbReference type="NCBI Taxonomy" id="88201"/>
    <lineage>
        <taxon>Eukaryota</taxon>
        <taxon>Metazoa</taxon>
        <taxon>Chordata</taxon>
        <taxon>Craniata</taxon>
        <taxon>Vertebrata</taxon>
        <taxon>Euteleostomi</taxon>
        <taxon>Actinopterygii</taxon>
        <taxon>Neopterygii</taxon>
        <taxon>Teleostei</taxon>
        <taxon>Neoteleostei</taxon>
        <taxon>Acanthomorphata</taxon>
        <taxon>Gobiaria</taxon>
        <taxon>Gobiiformes</taxon>
        <taxon>Gobioidei</taxon>
        <taxon>Gobiidae</taxon>
        <taxon>Gobionellinae</taxon>
        <taxon>Mugilogobius</taxon>
    </lineage>
</organism>
<accession>A0AAW0NME7</accession>
<feature type="compositionally biased region" description="Low complexity" evidence="1">
    <location>
        <begin position="49"/>
        <end position="69"/>
    </location>
</feature>
<evidence type="ECO:0000313" key="3">
    <source>
        <dbReference type="Proteomes" id="UP001460270"/>
    </source>
</evidence>
<dbReference type="AlphaFoldDB" id="A0AAW0NME7"/>
<keyword evidence="3" id="KW-1185">Reference proteome</keyword>
<dbReference type="Proteomes" id="UP001460270">
    <property type="component" value="Unassembled WGS sequence"/>
</dbReference>
<feature type="region of interest" description="Disordered" evidence="1">
    <location>
        <begin position="1"/>
        <end position="83"/>
    </location>
</feature>